<proteinExistence type="predicted"/>
<organism evidence="3 4">
    <name type="scientific">Streptomyces physcomitrii</name>
    <dbReference type="NCBI Taxonomy" id="2724184"/>
    <lineage>
        <taxon>Bacteria</taxon>
        <taxon>Bacillati</taxon>
        <taxon>Actinomycetota</taxon>
        <taxon>Actinomycetes</taxon>
        <taxon>Kitasatosporales</taxon>
        <taxon>Streptomycetaceae</taxon>
        <taxon>Streptomyces</taxon>
    </lineage>
</organism>
<accession>A0ABX1H7H5</accession>
<reference evidence="3 4" key="1">
    <citation type="submission" date="2020-04" db="EMBL/GenBank/DDBJ databases">
        <title>Phylogenetic Diversity and Antibacterial Activity against Ralstonia solanacearum of Endophytic Actinomycete Isolated from Moss.</title>
        <authorList>
            <person name="Zhuang X."/>
        </authorList>
    </citation>
    <scope>NUCLEOTIDE SEQUENCE [LARGE SCALE GENOMIC DNA]</scope>
    <source>
        <strain evidence="3 4">LD120</strain>
    </source>
</reference>
<evidence type="ECO:0000259" key="2">
    <source>
        <dbReference type="Pfam" id="PF11716"/>
    </source>
</evidence>
<comment type="caution">
    <text evidence="3">The sequence shown here is derived from an EMBL/GenBank/DDBJ whole genome shotgun (WGS) entry which is preliminary data.</text>
</comment>
<feature type="domain" description="Mycothiol-dependent maleylpyruvate isomerase metal-binding" evidence="2">
    <location>
        <begin position="18"/>
        <end position="137"/>
    </location>
</feature>
<evidence type="ECO:0000313" key="3">
    <source>
        <dbReference type="EMBL" id="NKI44300.1"/>
    </source>
</evidence>
<dbReference type="Pfam" id="PF07398">
    <property type="entry name" value="MDMPI_C"/>
    <property type="match status" value="1"/>
</dbReference>
<dbReference type="GO" id="GO:0016853">
    <property type="term" value="F:isomerase activity"/>
    <property type="evidence" value="ECO:0007669"/>
    <property type="project" value="UniProtKB-KW"/>
</dbReference>
<dbReference type="Pfam" id="PF11716">
    <property type="entry name" value="MDMPI_N"/>
    <property type="match status" value="1"/>
</dbReference>
<keyword evidence="3" id="KW-0413">Isomerase</keyword>
<sequence>MTVLSYDRRLAELGVQTGLLRSHAQGADLRVPVPTCPGWHLGQLLGHVGGAHHWAGSVVRSRTTEPVSEDLVNDVSAYTEADPGKLDAWLAEGAAGLAEALRDAGPGTPVWSPGPEGTTDFWARRMLYETVVHRADACGALGVEFTLDEELAADAVEEWMGFGTVPEVLEPQPGLPPLLGPGRRLYFHGTGTRTPVRWLVDLTGQAVRCHPVAEDSAREAAVTVTAPVADLALLLYRRRTAADEGVEVRGDAGLLDLWLECAGFWLRA</sequence>
<dbReference type="Proteomes" id="UP000772196">
    <property type="component" value="Unassembled WGS sequence"/>
</dbReference>
<evidence type="ECO:0000259" key="1">
    <source>
        <dbReference type="Pfam" id="PF07398"/>
    </source>
</evidence>
<keyword evidence="4" id="KW-1185">Reference proteome</keyword>
<dbReference type="InterPro" id="IPR024344">
    <property type="entry name" value="MDMPI_metal-binding"/>
</dbReference>
<dbReference type="RefSeq" id="WP_168542428.1">
    <property type="nucleotide sequence ID" value="NZ_JAAWWP010000017.1"/>
</dbReference>
<dbReference type="PANTHER" id="PTHR40758:SF1">
    <property type="entry name" value="CONSERVED PROTEIN"/>
    <property type="match status" value="1"/>
</dbReference>
<dbReference type="InterPro" id="IPR017517">
    <property type="entry name" value="Maleyloyr_isom"/>
</dbReference>
<name>A0ABX1H7H5_9ACTN</name>
<feature type="domain" description="MDMPI C-terminal" evidence="1">
    <location>
        <begin position="150"/>
        <end position="256"/>
    </location>
</feature>
<dbReference type="Gene3D" id="1.20.120.450">
    <property type="entry name" value="dinb family like domain"/>
    <property type="match status" value="1"/>
</dbReference>
<dbReference type="InterPro" id="IPR010872">
    <property type="entry name" value="MDMPI_C-term_domain"/>
</dbReference>
<protein>
    <submittedName>
        <fullName evidence="3">Maleylpyruvate isomerase family mycothiol-dependent enzyme</fullName>
    </submittedName>
</protein>
<dbReference type="InterPro" id="IPR034660">
    <property type="entry name" value="DinB/YfiT-like"/>
</dbReference>
<evidence type="ECO:0000313" key="4">
    <source>
        <dbReference type="Proteomes" id="UP000772196"/>
    </source>
</evidence>
<gene>
    <name evidence="3" type="ORF">HFV08_24255</name>
</gene>
<dbReference type="EMBL" id="JAAWWP010000017">
    <property type="protein sequence ID" value="NKI44300.1"/>
    <property type="molecule type" value="Genomic_DNA"/>
</dbReference>
<dbReference type="NCBIfam" id="TIGR03083">
    <property type="entry name" value="maleylpyruvate isomerase family mycothiol-dependent enzyme"/>
    <property type="match status" value="1"/>
</dbReference>
<dbReference type="SUPFAM" id="SSF109854">
    <property type="entry name" value="DinB/YfiT-like putative metalloenzymes"/>
    <property type="match status" value="1"/>
</dbReference>
<dbReference type="PANTHER" id="PTHR40758">
    <property type="entry name" value="CONSERVED PROTEIN"/>
    <property type="match status" value="1"/>
</dbReference>